<proteinExistence type="inferred from homology"/>
<keyword evidence="2" id="KW-0808">Transferase</keyword>
<dbReference type="SFLD" id="SFLDG01162">
    <property type="entry name" value="I"/>
    <property type="match status" value="1"/>
</dbReference>
<sequence length="431" mass="48533">MTALTNQPVNQPETWQCTEPRHESLASFSEHQWYRTAGYLLAASLLQNAGYNQQAQLRILGEFAEIIAPHLGLPPGLGTRRWQSFMTDDHNPIELSWDFHTGTQQPTIRYSIEPIGLDAGSAADPNNTKAPLLFKRSILKAFPHVDTELFKHFEKTFGSLWEDGLPEGHNSTIFWAFDLKEGQNTAKAYFFPGAVARATNRSNLEVIHDAISSAPTWKLSDLKPLHTFIGFVEQHKELALEVEMLALDLVDPVQSRLKIYFRCRRTDFSTVRKIMSLGGAVENLDDGLEKLKALWDSLLGTQGQPDDMPLHDNRHRTAGILFNVEFRVQSTTPKVKLYIPARHYAKSDQQVIEAVAGFLNGEAKKLGQSDLTRKYTASYASCLYKVFNTYDLSSSLGVHTYIGCSVQGDGNLRVVTYFNPQQHKFHSDVYA</sequence>
<comment type="similarity">
    <text evidence="1">Belongs to the tryptophan dimethylallyltransferase family.</text>
</comment>
<dbReference type="Pfam" id="PF11991">
    <property type="entry name" value="Trp_DMAT"/>
    <property type="match status" value="1"/>
</dbReference>
<name>A0A8H7TVB6_BIOOC</name>
<evidence type="ECO:0000313" key="5">
    <source>
        <dbReference type="Proteomes" id="UP000616885"/>
    </source>
</evidence>
<dbReference type="PIRSF" id="PIRSF000509">
    <property type="entry name" value="Trp_DMAT"/>
    <property type="match status" value="1"/>
</dbReference>
<dbReference type="CDD" id="cd13929">
    <property type="entry name" value="PT-DMATS_CymD"/>
    <property type="match status" value="1"/>
</dbReference>
<dbReference type="InterPro" id="IPR017795">
    <property type="entry name" value="ABBA_NscD-like"/>
</dbReference>
<dbReference type="EMBL" id="JADCTT010000001">
    <property type="protein sequence ID" value="KAF9758527.1"/>
    <property type="molecule type" value="Genomic_DNA"/>
</dbReference>
<protein>
    <recommendedName>
        <fullName evidence="6">Aromatic prenyltransferase</fullName>
    </recommendedName>
</protein>
<dbReference type="PANTHER" id="PTHR40627">
    <property type="entry name" value="INDOLE PRENYLTRANSFERASE TDIB-RELATED"/>
    <property type="match status" value="1"/>
</dbReference>
<dbReference type="Proteomes" id="UP000616885">
    <property type="component" value="Unassembled WGS sequence"/>
</dbReference>
<feature type="binding site" evidence="3">
    <location>
        <position position="256"/>
    </location>
    <ligand>
        <name>dimethylallyl diphosphate</name>
        <dbReference type="ChEBI" id="CHEBI:57623"/>
    </ligand>
</feature>
<gene>
    <name evidence="4" type="ORF">IM811_000221</name>
</gene>
<dbReference type="NCBIfam" id="TIGR03429">
    <property type="entry name" value="arom_pren_DMATS"/>
    <property type="match status" value="1"/>
</dbReference>
<accession>A0A8H7TVB6</accession>
<dbReference type="GO" id="GO:0009820">
    <property type="term" value="P:alkaloid metabolic process"/>
    <property type="evidence" value="ECO:0007669"/>
    <property type="project" value="InterPro"/>
</dbReference>
<reference evidence="4" key="1">
    <citation type="submission" date="2020-10" db="EMBL/GenBank/DDBJ databases">
        <title>High-Quality Genome Resource of Clonostachys rosea strain S41 by Oxford Nanopore Long-Read Sequencing.</title>
        <authorList>
            <person name="Wang H."/>
        </authorList>
    </citation>
    <scope>NUCLEOTIDE SEQUENCE</scope>
    <source>
        <strain evidence="4">S41</strain>
    </source>
</reference>
<feature type="binding site" evidence="3">
    <location>
        <position position="94"/>
    </location>
    <ligand>
        <name>L-tryptophan</name>
        <dbReference type="ChEBI" id="CHEBI:57912"/>
    </ligand>
</feature>
<organism evidence="4 5">
    <name type="scientific">Bionectria ochroleuca</name>
    <name type="common">Gliocladium roseum</name>
    <dbReference type="NCBI Taxonomy" id="29856"/>
    <lineage>
        <taxon>Eukaryota</taxon>
        <taxon>Fungi</taxon>
        <taxon>Dikarya</taxon>
        <taxon>Ascomycota</taxon>
        <taxon>Pezizomycotina</taxon>
        <taxon>Sordariomycetes</taxon>
        <taxon>Hypocreomycetidae</taxon>
        <taxon>Hypocreales</taxon>
        <taxon>Bionectriaceae</taxon>
        <taxon>Clonostachys</taxon>
    </lineage>
</organism>
<feature type="binding site" evidence="3">
    <location>
        <position position="258"/>
    </location>
    <ligand>
        <name>dimethylallyl diphosphate</name>
        <dbReference type="ChEBI" id="CHEBI:57623"/>
    </ligand>
</feature>
<dbReference type="AlphaFoldDB" id="A0A8H7TVB6"/>
<feature type="binding site" evidence="3">
    <location>
        <position position="187"/>
    </location>
    <ligand>
        <name>dimethylallyl diphosphate</name>
        <dbReference type="ChEBI" id="CHEBI:57623"/>
    </ligand>
</feature>
<evidence type="ECO:0008006" key="6">
    <source>
        <dbReference type="Google" id="ProtNLM"/>
    </source>
</evidence>
<evidence type="ECO:0000256" key="2">
    <source>
        <dbReference type="ARBA" id="ARBA00022679"/>
    </source>
</evidence>
<comment type="caution">
    <text evidence="4">The sequence shown here is derived from an EMBL/GenBank/DDBJ whole genome shotgun (WGS) entry which is preliminary data.</text>
</comment>
<dbReference type="SFLD" id="SFLDS00036">
    <property type="entry name" value="Aromatic_Prenyltransferase"/>
    <property type="match status" value="1"/>
</dbReference>
<feature type="binding site" evidence="3">
    <location>
        <position position="338"/>
    </location>
    <ligand>
        <name>dimethylallyl diphosphate</name>
        <dbReference type="ChEBI" id="CHEBI:57623"/>
    </ligand>
</feature>
<dbReference type="InterPro" id="IPR012148">
    <property type="entry name" value="ABBA_DMATS-like"/>
</dbReference>
<feature type="binding site" evidence="3">
    <location>
        <position position="109"/>
    </location>
    <ligand>
        <name>dimethylallyl diphosphate</name>
        <dbReference type="ChEBI" id="CHEBI:57623"/>
    </ligand>
</feature>
<feature type="binding site" evidence="3">
    <location>
        <position position="260"/>
    </location>
    <ligand>
        <name>dimethylallyl diphosphate</name>
        <dbReference type="ChEBI" id="CHEBI:57623"/>
    </ligand>
</feature>
<evidence type="ECO:0000256" key="3">
    <source>
        <dbReference type="PIRSR" id="PIRSR000509-1"/>
    </source>
</evidence>
<dbReference type="GO" id="GO:0016765">
    <property type="term" value="F:transferase activity, transferring alkyl or aryl (other than methyl) groups"/>
    <property type="evidence" value="ECO:0007669"/>
    <property type="project" value="InterPro"/>
</dbReference>
<evidence type="ECO:0000256" key="1">
    <source>
        <dbReference type="ARBA" id="ARBA00010209"/>
    </source>
</evidence>
<dbReference type="PANTHER" id="PTHR40627:SF4">
    <property type="entry name" value="PRENYLTRANSFERASE ASQH1-RELATED"/>
    <property type="match status" value="1"/>
</dbReference>
<dbReference type="InterPro" id="IPR033964">
    <property type="entry name" value="ABBA"/>
</dbReference>
<evidence type="ECO:0000313" key="4">
    <source>
        <dbReference type="EMBL" id="KAF9758527.1"/>
    </source>
</evidence>
<feature type="binding site" evidence="3">
    <location>
        <position position="189"/>
    </location>
    <ligand>
        <name>dimethylallyl diphosphate</name>
        <dbReference type="ChEBI" id="CHEBI:57623"/>
    </ligand>
</feature>